<dbReference type="AlphaFoldDB" id="V6KXD5"/>
<sequence length="35" mass="4095">MVRAVVYDRDGGACVRRGAREEWINQDQLTMQDRV</sequence>
<reference evidence="1 2" key="1">
    <citation type="journal article" date="2014" name="Genome Announc.">
        <title>Draft Genome Sequence of Streptomyces roseochromogenes subsp. oscitans DS 12.976, Producer of the Aminocoumarin Antibiotic Clorobiocin.</title>
        <authorList>
            <person name="Ruckert C."/>
            <person name="Kalinowski J."/>
            <person name="Heide L."/>
            <person name="Apel A.K."/>
        </authorList>
    </citation>
    <scope>NUCLEOTIDE SEQUENCE [LARGE SCALE GENOMIC DNA]</scope>
    <source>
        <strain evidence="1 2">DS 12.976</strain>
    </source>
</reference>
<proteinExistence type="predicted"/>
<dbReference type="STRING" id="1352936.M878_00355"/>
<dbReference type="EMBL" id="AWQX01000004">
    <property type="protein sequence ID" value="EST36830.1"/>
    <property type="molecule type" value="Genomic_DNA"/>
</dbReference>
<comment type="caution">
    <text evidence="1">The sequence shown here is derived from an EMBL/GenBank/DDBJ whole genome shotgun (WGS) entry which is preliminary data.</text>
</comment>
<dbReference type="Proteomes" id="UP000017984">
    <property type="component" value="Chromosome"/>
</dbReference>
<evidence type="ECO:0000313" key="1">
    <source>
        <dbReference type="EMBL" id="EST36830.1"/>
    </source>
</evidence>
<name>V6KXD5_STRRC</name>
<evidence type="ECO:0000313" key="2">
    <source>
        <dbReference type="Proteomes" id="UP000017984"/>
    </source>
</evidence>
<accession>V6KXD5</accession>
<dbReference type="HOGENOM" id="CLU_3367716_0_0_11"/>
<gene>
    <name evidence="1" type="ORF">M878_00355</name>
</gene>
<keyword evidence="2" id="KW-1185">Reference proteome</keyword>
<dbReference type="PATRIC" id="fig|1352936.5.peg.85"/>
<protein>
    <submittedName>
        <fullName evidence="1">Uncharacterized protein</fullName>
    </submittedName>
</protein>
<organism evidence="1 2">
    <name type="scientific">Streptomyces roseochromogenus subsp. oscitans DS 12.976</name>
    <dbReference type="NCBI Taxonomy" id="1352936"/>
    <lineage>
        <taxon>Bacteria</taxon>
        <taxon>Bacillati</taxon>
        <taxon>Actinomycetota</taxon>
        <taxon>Actinomycetes</taxon>
        <taxon>Kitasatosporales</taxon>
        <taxon>Streptomycetaceae</taxon>
        <taxon>Streptomyces</taxon>
    </lineage>
</organism>